<dbReference type="InterPro" id="IPR043502">
    <property type="entry name" value="DNA/RNA_pol_sf"/>
</dbReference>
<dbReference type="PANTHER" id="PTHR11439:SF467">
    <property type="entry name" value="INTEGRASE CATALYTIC DOMAIN-CONTAINING PROTEIN"/>
    <property type="match status" value="1"/>
</dbReference>
<evidence type="ECO:0000259" key="1">
    <source>
        <dbReference type="Pfam" id="PF07727"/>
    </source>
</evidence>
<dbReference type="Pfam" id="PF07727">
    <property type="entry name" value="RVT_2"/>
    <property type="match status" value="1"/>
</dbReference>
<accession>A0AA89AM13</accession>
<reference evidence="2" key="1">
    <citation type="submission" date="2022-12" db="EMBL/GenBank/DDBJ databases">
        <title>Draft genome assemblies for two species of Escallonia (Escalloniales).</title>
        <authorList>
            <person name="Chanderbali A."/>
            <person name="Dervinis C."/>
            <person name="Anghel I."/>
            <person name="Soltis D."/>
            <person name="Soltis P."/>
            <person name="Zapata F."/>
        </authorList>
    </citation>
    <scope>NUCLEOTIDE SEQUENCE</scope>
    <source>
        <strain evidence="2">UCBG64.0493</strain>
        <tissue evidence="2">Leaf</tissue>
    </source>
</reference>
<evidence type="ECO:0000313" key="2">
    <source>
        <dbReference type="EMBL" id="KAK3005686.1"/>
    </source>
</evidence>
<dbReference type="EMBL" id="JAVXUP010002095">
    <property type="protein sequence ID" value="KAK3005686.1"/>
    <property type="molecule type" value="Genomic_DNA"/>
</dbReference>
<gene>
    <name evidence="2" type="ORF">RJ639_016550</name>
</gene>
<keyword evidence="3" id="KW-1185">Reference proteome</keyword>
<dbReference type="InterPro" id="IPR013103">
    <property type="entry name" value="RVT_2"/>
</dbReference>
<protein>
    <recommendedName>
        <fullName evidence="1">Reverse transcriptase Ty1/copia-type domain-containing protein</fullName>
    </recommendedName>
</protein>
<name>A0AA89AM13_9ASTE</name>
<sequence>MKAFGCKQSNSDHTLFEKHKKWKVTTLIVYVDDMVLTRDDPCETKLLHDYLAVKFEMKDLGQLKYFLEIEIARSARGISLSQRKYVLDLLTETGMLACKPVETTIEMNHRLGNFPNHARIDKGSYQRLVRRLIYLSHTRPDIAYVISVVSQFMHAPGEKHMNAVYKILRYLKGTPGKGLLFSKDGVFNVKGYTDAD</sequence>
<comment type="caution">
    <text evidence="2">The sequence shown here is derived from an EMBL/GenBank/DDBJ whole genome shotgun (WGS) entry which is preliminary data.</text>
</comment>
<organism evidence="2 3">
    <name type="scientific">Escallonia herrerae</name>
    <dbReference type="NCBI Taxonomy" id="1293975"/>
    <lineage>
        <taxon>Eukaryota</taxon>
        <taxon>Viridiplantae</taxon>
        <taxon>Streptophyta</taxon>
        <taxon>Embryophyta</taxon>
        <taxon>Tracheophyta</taxon>
        <taxon>Spermatophyta</taxon>
        <taxon>Magnoliopsida</taxon>
        <taxon>eudicotyledons</taxon>
        <taxon>Gunneridae</taxon>
        <taxon>Pentapetalae</taxon>
        <taxon>asterids</taxon>
        <taxon>campanulids</taxon>
        <taxon>Escalloniales</taxon>
        <taxon>Escalloniaceae</taxon>
        <taxon>Escallonia</taxon>
    </lineage>
</organism>
<dbReference type="SUPFAM" id="SSF56672">
    <property type="entry name" value="DNA/RNA polymerases"/>
    <property type="match status" value="1"/>
</dbReference>
<feature type="domain" description="Reverse transcriptase Ty1/copia-type" evidence="1">
    <location>
        <begin position="4"/>
        <end position="105"/>
    </location>
</feature>
<proteinExistence type="predicted"/>
<dbReference type="PANTHER" id="PTHR11439">
    <property type="entry name" value="GAG-POL-RELATED RETROTRANSPOSON"/>
    <property type="match status" value="1"/>
</dbReference>
<dbReference type="AlphaFoldDB" id="A0AA89AM13"/>
<evidence type="ECO:0000313" key="3">
    <source>
        <dbReference type="Proteomes" id="UP001188597"/>
    </source>
</evidence>
<dbReference type="Proteomes" id="UP001188597">
    <property type="component" value="Unassembled WGS sequence"/>
</dbReference>